<accession>A0A0A9CC79</accession>
<sequence>MHLEEHPSRPHQLLLACSLQFQKPL</sequence>
<reference evidence="1" key="1">
    <citation type="submission" date="2014-09" db="EMBL/GenBank/DDBJ databases">
        <authorList>
            <person name="Magalhaes I.L.F."/>
            <person name="Oliveira U."/>
            <person name="Santos F.R."/>
            <person name="Vidigal T.H.D.A."/>
            <person name="Brescovit A.D."/>
            <person name="Santos A.J."/>
        </authorList>
    </citation>
    <scope>NUCLEOTIDE SEQUENCE</scope>
    <source>
        <tissue evidence="1">Shoot tissue taken approximately 20 cm above the soil surface</tissue>
    </source>
</reference>
<proteinExistence type="predicted"/>
<organism evidence="1">
    <name type="scientific">Arundo donax</name>
    <name type="common">Giant reed</name>
    <name type="synonym">Donax arundinaceus</name>
    <dbReference type="NCBI Taxonomy" id="35708"/>
    <lineage>
        <taxon>Eukaryota</taxon>
        <taxon>Viridiplantae</taxon>
        <taxon>Streptophyta</taxon>
        <taxon>Embryophyta</taxon>
        <taxon>Tracheophyta</taxon>
        <taxon>Spermatophyta</taxon>
        <taxon>Magnoliopsida</taxon>
        <taxon>Liliopsida</taxon>
        <taxon>Poales</taxon>
        <taxon>Poaceae</taxon>
        <taxon>PACMAD clade</taxon>
        <taxon>Arundinoideae</taxon>
        <taxon>Arundineae</taxon>
        <taxon>Arundo</taxon>
    </lineage>
</organism>
<name>A0A0A9CC79_ARUDO</name>
<evidence type="ECO:0000313" key="1">
    <source>
        <dbReference type="EMBL" id="JAD71010.1"/>
    </source>
</evidence>
<dbReference type="AlphaFoldDB" id="A0A0A9CC79"/>
<reference evidence="1" key="2">
    <citation type="journal article" date="2015" name="Data Brief">
        <title>Shoot transcriptome of the giant reed, Arundo donax.</title>
        <authorList>
            <person name="Barrero R.A."/>
            <person name="Guerrero F.D."/>
            <person name="Moolhuijzen P."/>
            <person name="Goolsby J.A."/>
            <person name="Tidwell J."/>
            <person name="Bellgard S.E."/>
            <person name="Bellgard M.I."/>
        </authorList>
    </citation>
    <scope>NUCLEOTIDE SEQUENCE</scope>
    <source>
        <tissue evidence="1">Shoot tissue taken approximately 20 cm above the soil surface</tissue>
    </source>
</reference>
<protein>
    <submittedName>
        <fullName evidence="1">Uncharacterized protein</fullName>
    </submittedName>
</protein>
<dbReference type="EMBL" id="GBRH01226885">
    <property type="protein sequence ID" value="JAD71010.1"/>
    <property type="molecule type" value="Transcribed_RNA"/>
</dbReference>